<sequence>MNIIEPEGNRIGYIKKLLDKIHNGVIRKTWKFECCVYEDDTHTSYSKEGKANSGEFVVKLGIWDDVFGGGYYLKIENGSEEKEKVDERTESPTFSVDEYKLIKEYLKKLDAAKWQTKSVDLDALPE</sequence>
<accession>A0A5P8W151</accession>
<proteinExistence type="predicted"/>
<evidence type="ECO:0000313" key="2">
    <source>
        <dbReference type="Proteomes" id="UP000326678"/>
    </source>
</evidence>
<name>A0A5P8W151_9NOSO</name>
<protein>
    <submittedName>
        <fullName evidence="1">Uncharacterized protein</fullName>
    </submittedName>
</protein>
<dbReference type="EMBL" id="CP045226">
    <property type="protein sequence ID" value="QFS46423.1"/>
    <property type="molecule type" value="Genomic_DNA"/>
</dbReference>
<dbReference type="AlphaFoldDB" id="A0A5P8W151"/>
<dbReference type="Proteomes" id="UP000326678">
    <property type="component" value="Chromosome Gxm1"/>
</dbReference>
<keyword evidence="2" id="KW-1185">Reference proteome</keyword>
<organism evidence="1 2">
    <name type="scientific">Nostoc sphaeroides CCNUC1</name>
    <dbReference type="NCBI Taxonomy" id="2653204"/>
    <lineage>
        <taxon>Bacteria</taxon>
        <taxon>Bacillati</taxon>
        <taxon>Cyanobacteriota</taxon>
        <taxon>Cyanophyceae</taxon>
        <taxon>Nostocales</taxon>
        <taxon>Nostocaceae</taxon>
        <taxon>Nostoc</taxon>
    </lineage>
</organism>
<evidence type="ECO:0000313" key="1">
    <source>
        <dbReference type="EMBL" id="QFS46423.1"/>
    </source>
</evidence>
<dbReference type="KEGG" id="nsh:GXM_03904"/>
<reference evidence="1 2" key="1">
    <citation type="submission" date="2019-10" db="EMBL/GenBank/DDBJ databases">
        <title>Genomic and transcriptomic insights into the perfect genentic adaptation of a filamentous nitrogen-fixing cyanobacterium to rice fields.</title>
        <authorList>
            <person name="Chen Z."/>
        </authorList>
    </citation>
    <scope>NUCLEOTIDE SEQUENCE [LARGE SCALE GENOMIC DNA]</scope>
    <source>
        <strain evidence="1">CCNUC1</strain>
    </source>
</reference>
<gene>
    <name evidence="1" type="ORF">GXM_03904</name>
</gene>